<evidence type="ECO:0000256" key="10">
    <source>
        <dbReference type="RuleBase" id="RU366077"/>
    </source>
</evidence>
<feature type="binding site" evidence="9">
    <location>
        <position position="241"/>
    </location>
    <ligand>
        <name>Zn(2+)</name>
        <dbReference type="ChEBI" id="CHEBI:29105"/>
        <note>catalytic</note>
    </ligand>
</feature>
<dbReference type="PANTHER" id="PTHR10942">
    <property type="entry name" value="LEISHMANOLYSIN-LIKE PEPTIDASE"/>
    <property type="match status" value="1"/>
</dbReference>
<evidence type="ECO:0000313" key="12">
    <source>
        <dbReference type="Proteomes" id="UP000007879"/>
    </source>
</evidence>
<dbReference type="GeneID" id="105315746"/>
<dbReference type="EnsemblMetazoa" id="XM_011410489.2">
    <property type="protein sequence ID" value="XP_011408791.2"/>
    <property type="gene ID" value="LOC105315746"/>
</dbReference>
<reference evidence="11" key="2">
    <citation type="submission" date="2024-06" db="UniProtKB">
        <authorList>
            <consortium name="EnsemblMetazoa"/>
        </authorList>
    </citation>
    <scope>IDENTIFICATION</scope>
</reference>
<accession>A0AAN0IT31</accession>
<feature type="active site" evidence="8">
    <location>
        <position position="238"/>
    </location>
</feature>
<feature type="binding site" evidence="9">
    <location>
        <position position="237"/>
    </location>
    <ligand>
        <name>Zn(2+)</name>
        <dbReference type="ChEBI" id="CHEBI:29105"/>
        <note>catalytic</note>
    </ligand>
</feature>
<keyword evidence="5 9" id="KW-0862">Zinc</keyword>
<dbReference type="SUPFAM" id="SSF55486">
    <property type="entry name" value="Metalloproteases ('zincins'), catalytic domain"/>
    <property type="match status" value="1"/>
</dbReference>
<dbReference type="Gene3D" id="3.10.170.20">
    <property type="match status" value="1"/>
</dbReference>
<dbReference type="PANTHER" id="PTHR10942:SF0">
    <property type="entry name" value="LEISHMANOLYSIN-LIKE PEPTIDASE"/>
    <property type="match status" value="1"/>
</dbReference>
<evidence type="ECO:0000256" key="6">
    <source>
        <dbReference type="ARBA" id="ARBA00023049"/>
    </source>
</evidence>
<evidence type="ECO:0000256" key="7">
    <source>
        <dbReference type="ARBA" id="ARBA00039717"/>
    </source>
</evidence>
<keyword evidence="4 10" id="KW-0378">Hydrolase</keyword>
<organism evidence="11 12">
    <name type="scientific">Amphimedon queenslandica</name>
    <name type="common">Sponge</name>
    <dbReference type="NCBI Taxonomy" id="400682"/>
    <lineage>
        <taxon>Eukaryota</taxon>
        <taxon>Metazoa</taxon>
        <taxon>Porifera</taxon>
        <taxon>Demospongiae</taxon>
        <taxon>Heteroscleromorpha</taxon>
        <taxon>Haplosclerida</taxon>
        <taxon>Niphatidae</taxon>
        <taxon>Amphimedon</taxon>
    </lineage>
</organism>
<dbReference type="RefSeq" id="XP_011408791.2">
    <property type="nucleotide sequence ID" value="XM_011410489.2"/>
</dbReference>
<dbReference type="Pfam" id="PF01457">
    <property type="entry name" value="Peptidase_M8"/>
    <property type="match status" value="1"/>
</dbReference>
<comment type="cofactor">
    <cofactor evidence="9 10">
        <name>Zn(2+)</name>
        <dbReference type="ChEBI" id="CHEBI:29105"/>
    </cofactor>
    <text evidence="9 10">Binds 1 zinc ion per subunit.</text>
</comment>
<evidence type="ECO:0000256" key="9">
    <source>
        <dbReference type="PIRSR" id="PIRSR601577-2"/>
    </source>
</evidence>
<dbReference type="InterPro" id="IPR001577">
    <property type="entry name" value="Peptidase_M8"/>
</dbReference>
<dbReference type="KEGG" id="aqu:105315746"/>
<dbReference type="GO" id="GO:0046872">
    <property type="term" value="F:metal ion binding"/>
    <property type="evidence" value="ECO:0007669"/>
    <property type="project" value="UniProtKB-KW"/>
</dbReference>
<dbReference type="GO" id="GO:0005737">
    <property type="term" value="C:cytoplasm"/>
    <property type="evidence" value="ECO:0007669"/>
    <property type="project" value="TreeGrafter"/>
</dbReference>
<keyword evidence="2 10" id="KW-0645">Protease</keyword>
<name>A0AAN0IT31_AMPQE</name>
<protein>
    <recommendedName>
        <fullName evidence="7 10">Leishmanolysin-like peptidase</fullName>
        <ecNumber evidence="10">3.4.24.-</ecNumber>
    </recommendedName>
</protein>
<evidence type="ECO:0000313" key="11">
    <source>
        <dbReference type="EnsemblMetazoa" id="XP_011408791.2"/>
    </source>
</evidence>
<comment type="similarity">
    <text evidence="1 10">Belongs to the peptidase M8 family.</text>
</comment>
<dbReference type="GO" id="GO:0007155">
    <property type="term" value="P:cell adhesion"/>
    <property type="evidence" value="ECO:0007669"/>
    <property type="project" value="InterPro"/>
</dbReference>
<keyword evidence="10" id="KW-0732">Signal</keyword>
<evidence type="ECO:0000256" key="2">
    <source>
        <dbReference type="ARBA" id="ARBA00022670"/>
    </source>
</evidence>
<evidence type="ECO:0000256" key="3">
    <source>
        <dbReference type="ARBA" id="ARBA00022723"/>
    </source>
</evidence>
<reference evidence="12" key="1">
    <citation type="journal article" date="2010" name="Nature">
        <title>The Amphimedon queenslandica genome and the evolution of animal complexity.</title>
        <authorList>
            <person name="Srivastava M."/>
            <person name="Simakov O."/>
            <person name="Chapman J."/>
            <person name="Fahey B."/>
            <person name="Gauthier M.E."/>
            <person name="Mitros T."/>
            <person name="Richards G.S."/>
            <person name="Conaco C."/>
            <person name="Dacre M."/>
            <person name="Hellsten U."/>
            <person name="Larroux C."/>
            <person name="Putnam N.H."/>
            <person name="Stanke M."/>
            <person name="Adamska M."/>
            <person name="Darling A."/>
            <person name="Degnan S.M."/>
            <person name="Oakley T.H."/>
            <person name="Plachetzki D.C."/>
            <person name="Zhai Y."/>
            <person name="Adamski M."/>
            <person name="Calcino A."/>
            <person name="Cummins S.F."/>
            <person name="Goodstein D.M."/>
            <person name="Harris C."/>
            <person name="Jackson D.J."/>
            <person name="Leys S.P."/>
            <person name="Shu S."/>
            <person name="Woodcroft B.J."/>
            <person name="Vervoort M."/>
            <person name="Kosik K.S."/>
            <person name="Manning G."/>
            <person name="Degnan B.M."/>
            <person name="Rokhsar D.S."/>
        </authorList>
    </citation>
    <scope>NUCLEOTIDE SEQUENCE [LARGE SCALE GENOMIC DNA]</scope>
</reference>
<dbReference type="AlphaFoldDB" id="A0AAN0IT31"/>
<dbReference type="GO" id="GO:0006508">
    <property type="term" value="P:proteolysis"/>
    <property type="evidence" value="ECO:0007669"/>
    <property type="project" value="UniProtKB-KW"/>
</dbReference>
<evidence type="ECO:0000256" key="4">
    <source>
        <dbReference type="ARBA" id="ARBA00022801"/>
    </source>
</evidence>
<evidence type="ECO:0000256" key="1">
    <source>
        <dbReference type="ARBA" id="ARBA00005860"/>
    </source>
</evidence>
<keyword evidence="6 9" id="KW-0482">Metalloprotease</keyword>
<evidence type="ECO:0000256" key="8">
    <source>
        <dbReference type="PIRSR" id="PIRSR601577-1"/>
    </source>
</evidence>
<dbReference type="GO" id="GO:0016020">
    <property type="term" value="C:membrane"/>
    <property type="evidence" value="ECO:0007669"/>
    <property type="project" value="InterPro"/>
</dbReference>
<dbReference type="Proteomes" id="UP000007879">
    <property type="component" value="Unassembled WGS sequence"/>
</dbReference>
<dbReference type="EC" id="3.4.24.-" evidence="10"/>
<evidence type="ECO:0000256" key="5">
    <source>
        <dbReference type="ARBA" id="ARBA00022833"/>
    </source>
</evidence>
<keyword evidence="3 9" id="KW-0479">Metal-binding</keyword>
<keyword evidence="12" id="KW-1185">Reference proteome</keyword>
<dbReference type="GO" id="GO:0004222">
    <property type="term" value="F:metalloendopeptidase activity"/>
    <property type="evidence" value="ECO:0007669"/>
    <property type="project" value="UniProtKB-UniRule"/>
</dbReference>
<sequence>MISNRCSQLLCFCLLLSAIESNCEYQCSHHGEEKITRVHLRKPGHSAVKRSLTDDVFNQTFRVYTHYDSSFSSGLSSGVQSRIRDIVKNVTDFLQETLSVRQTPSPILLDRDCSNGRFYITSGDVRPCVQQCETTTTCGTATVPQDHLLRCSQCGGSFSNCAESGTDGAGVSNVDYVLYISAVSTGSCTNGGSTIAFAGACQMEDEYDRPIAGYINFCSGGITSGSSDLFIFTVAKHEVLHALGFSKGLFPWFRDENGNPRTPRNSNGFPPSASGGGYMASNNTVRVVTYNDWWTKDGVVSKTVTLLVTPKVVEIGKIHFNCSTLEGVQWKIRG</sequence>
<feature type="signal peptide" evidence="10">
    <location>
        <begin position="1"/>
        <end position="21"/>
    </location>
</feature>
<proteinExistence type="inferred from homology"/>
<feature type="chain" id="PRO_5042669519" description="Leishmanolysin-like peptidase" evidence="10">
    <location>
        <begin position="22"/>
        <end position="334"/>
    </location>
</feature>